<dbReference type="PATRIC" id="fig|1538.10.peg.1793"/>
<reference evidence="2 3" key="1">
    <citation type="journal article" date="2015" name="Biotechnol. Bioeng.">
        <title>Genome sequence and phenotypic characterization of Caulobacter segnis.</title>
        <authorList>
            <person name="Patel S."/>
            <person name="Fletcher B."/>
            <person name="Scott D.C."/>
            <person name="Ely B."/>
        </authorList>
    </citation>
    <scope>NUCLEOTIDE SEQUENCE [LARGE SCALE GENOMIC DNA]</scope>
    <source>
        <strain evidence="2 3">ERI-2</strain>
    </source>
</reference>
<sequence>MMDEEIKELTLLLLYLTSWEEGSESYRCRRSWKGYDFETLNELKDQGFIDGGYKSKSVYFTDEGIRKAEELICSYLKNFKSADK</sequence>
<proteinExistence type="predicted"/>
<dbReference type="InterPro" id="IPR045489">
    <property type="entry name" value="DUF6429"/>
</dbReference>
<evidence type="ECO:0000313" key="3">
    <source>
        <dbReference type="Proteomes" id="UP000077407"/>
    </source>
</evidence>
<name>A0A168NRB7_9CLOT</name>
<evidence type="ECO:0000259" key="1">
    <source>
        <dbReference type="Pfam" id="PF20008"/>
    </source>
</evidence>
<protein>
    <recommendedName>
        <fullName evidence="1">DUF6429 domain-containing protein</fullName>
    </recommendedName>
</protein>
<dbReference type="EMBL" id="LITT01000023">
    <property type="protein sequence ID" value="OAA86799.1"/>
    <property type="molecule type" value="Genomic_DNA"/>
</dbReference>
<dbReference type="Pfam" id="PF20008">
    <property type="entry name" value="DUF6429"/>
    <property type="match status" value="1"/>
</dbReference>
<comment type="caution">
    <text evidence="2">The sequence shown here is derived from an EMBL/GenBank/DDBJ whole genome shotgun (WGS) entry which is preliminary data.</text>
</comment>
<dbReference type="Proteomes" id="UP000077407">
    <property type="component" value="Unassembled WGS sequence"/>
</dbReference>
<dbReference type="AlphaFoldDB" id="A0A168NRB7"/>
<feature type="domain" description="DUF6429" evidence="1">
    <location>
        <begin position="3"/>
        <end position="76"/>
    </location>
</feature>
<organism evidence="2 3">
    <name type="scientific">Clostridium ljungdahlii</name>
    <dbReference type="NCBI Taxonomy" id="1538"/>
    <lineage>
        <taxon>Bacteria</taxon>
        <taxon>Bacillati</taxon>
        <taxon>Bacillota</taxon>
        <taxon>Clostridia</taxon>
        <taxon>Eubacteriales</taxon>
        <taxon>Clostridiaceae</taxon>
        <taxon>Clostridium</taxon>
    </lineage>
</organism>
<dbReference type="OrthoDB" id="9800962at2"/>
<accession>A0A168NRB7</accession>
<evidence type="ECO:0000313" key="2">
    <source>
        <dbReference type="EMBL" id="OAA86799.1"/>
    </source>
</evidence>
<gene>
    <name evidence="2" type="ORF">WY13_02193</name>
</gene>